<proteinExistence type="predicted"/>
<evidence type="ECO:0000313" key="1">
    <source>
        <dbReference type="EMBL" id="GGR76738.1"/>
    </source>
</evidence>
<evidence type="ECO:0000313" key="2">
    <source>
        <dbReference type="Proteomes" id="UP000634308"/>
    </source>
</evidence>
<dbReference type="EMBL" id="BMQM01000079">
    <property type="protein sequence ID" value="GGR76738.1"/>
    <property type="molecule type" value="Genomic_DNA"/>
</dbReference>
<accession>A0ABQ2S0S0</accession>
<dbReference type="Proteomes" id="UP000634308">
    <property type="component" value="Unassembled WGS sequence"/>
</dbReference>
<sequence length="61" mass="6813">MENGIEITGLGEVVGAPMEQVPRHWMTAGRMEVGEQRLLELRVHRTARSEVMAGAEKDVPR</sequence>
<organism evidence="1 2">
    <name type="scientific">Deinococcus seoulensis</name>
    <dbReference type="NCBI Taxonomy" id="1837379"/>
    <lineage>
        <taxon>Bacteria</taxon>
        <taxon>Thermotogati</taxon>
        <taxon>Deinococcota</taxon>
        <taxon>Deinococci</taxon>
        <taxon>Deinococcales</taxon>
        <taxon>Deinococcaceae</taxon>
        <taxon>Deinococcus</taxon>
    </lineage>
</organism>
<protein>
    <submittedName>
        <fullName evidence="1">Uncharacterized protein</fullName>
    </submittedName>
</protein>
<gene>
    <name evidence="1" type="ORF">GCM10008959_41680</name>
</gene>
<keyword evidence="2" id="KW-1185">Reference proteome</keyword>
<comment type="caution">
    <text evidence="1">The sequence shown here is derived from an EMBL/GenBank/DDBJ whole genome shotgun (WGS) entry which is preliminary data.</text>
</comment>
<reference evidence="2" key="1">
    <citation type="journal article" date="2019" name="Int. J. Syst. Evol. Microbiol.">
        <title>The Global Catalogue of Microorganisms (GCM) 10K type strain sequencing project: providing services to taxonomists for standard genome sequencing and annotation.</title>
        <authorList>
            <consortium name="The Broad Institute Genomics Platform"/>
            <consortium name="The Broad Institute Genome Sequencing Center for Infectious Disease"/>
            <person name="Wu L."/>
            <person name="Ma J."/>
        </authorList>
    </citation>
    <scope>NUCLEOTIDE SEQUENCE [LARGE SCALE GENOMIC DNA]</scope>
    <source>
        <strain evidence="2">JCM 31404</strain>
    </source>
</reference>
<name>A0ABQ2S0S0_9DEIO</name>